<dbReference type="EMBL" id="JALJOT010000007">
    <property type="protein sequence ID" value="KAK9908917.1"/>
    <property type="molecule type" value="Genomic_DNA"/>
</dbReference>
<evidence type="ECO:0008006" key="3">
    <source>
        <dbReference type="Google" id="ProtNLM"/>
    </source>
</evidence>
<evidence type="ECO:0000313" key="1">
    <source>
        <dbReference type="EMBL" id="KAK9908917.1"/>
    </source>
</evidence>
<name>A0ABR2YQ14_9CHLO</name>
<sequence>MWKDFGGSREAIDTDVEDTASREFAEETLGMFASQAVDAASVAASQLLMAAQLRDQRHSLEVVHKLKKGQYSMFIALLPFMDPLMFYLAMRQNAETHAVDGAEKTAFAWVRLDQLLSVTARCASAYLLRSSLGVSGTVNGRRPMSHGGRCLLLHPCFASSLRLAQGAGLRKLVATARKWL</sequence>
<evidence type="ECO:0000313" key="2">
    <source>
        <dbReference type="Proteomes" id="UP001491310"/>
    </source>
</evidence>
<gene>
    <name evidence="1" type="ORF">WJX75_004634</name>
</gene>
<organism evidence="1 2">
    <name type="scientific">Coccomyxa subellipsoidea</name>
    <dbReference type="NCBI Taxonomy" id="248742"/>
    <lineage>
        <taxon>Eukaryota</taxon>
        <taxon>Viridiplantae</taxon>
        <taxon>Chlorophyta</taxon>
        <taxon>core chlorophytes</taxon>
        <taxon>Trebouxiophyceae</taxon>
        <taxon>Trebouxiophyceae incertae sedis</taxon>
        <taxon>Coccomyxaceae</taxon>
        <taxon>Coccomyxa</taxon>
    </lineage>
</organism>
<comment type="caution">
    <text evidence="1">The sequence shown here is derived from an EMBL/GenBank/DDBJ whole genome shotgun (WGS) entry which is preliminary data.</text>
</comment>
<proteinExistence type="predicted"/>
<protein>
    <recommendedName>
        <fullName evidence="3">Nudix hydrolase domain-containing protein</fullName>
    </recommendedName>
</protein>
<reference evidence="1 2" key="1">
    <citation type="journal article" date="2024" name="Nat. Commun.">
        <title>Phylogenomics reveals the evolutionary origins of lichenization in chlorophyte algae.</title>
        <authorList>
            <person name="Puginier C."/>
            <person name="Libourel C."/>
            <person name="Otte J."/>
            <person name="Skaloud P."/>
            <person name="Haon M."/>
            <person name="Grisel S."/>
            <person name="Petersen M."/>
            <person name="Berrin J.G."/>
            <person name="Delaux P.M."/>
            <person name="Dal Grande F."/>
            <person name="Keller J."/>
        </authorList>
    </citation>
    <scope>NUCLEOTIDE SEQUENCE [LARGE SCALE GENOMIC DNA]</scope>
    <source>
        <strain evidence="1 2">SAG 216-7</strain>
    </source>
</reference>
<keyword evidence="2" id="KW-1185">Reference proteome</keyword>
<dbReference type="Proteomes" id="UP001491310">
    <property type="component" value="Unassembled WGS sequence"/>
</dbReference>
<accession>A0ABR2YQ14</accession>